<dbReference type="Proteomes" id="UP001288387">
    <property type="component" value="Unassembled WGS sequence"/>
</dbReference>
<name>A0AAJ2TPS5_STEMA</name>
<dbReference type="EMBL" id="JAXRVB010000006">
    <property type="protein sequence ID" value="MDZ5764462.1"/>
    <property type="molecule type" value="Genomic_DNA"/>
</dbReference>
<dbReference type="RefSeq" id="WP_099551425.1">
    <property type="nucleotide sequence ID" value="NZ_JAEDWU010000004.1"/>
</dbReference>
<feature type="transmembrane region" description="Helical" evidence="1">
    <location>
        <begin position="390"/>
        <end position="409"/>
    </location>
</feature>
<feature type="transmembrane region" description="Helical" evidence="1">
    <location>
        <begin position="258"/>
        <end position="286"/>
    </location>
</feature>
<evidence type="ECO:0000313" key="2">
    <source>
        <dbReference type="EMBL" id="MDZ5764462.1"/>
    </source>
</evidence>
<feature type="transmembrane region" description="Helical" evidence="1">
    <location>
        <begin position="298"/>
        <end position="327"/>
    </location>
</feature>
<organism evidence="2 3">
    <name type="scientific">Stenotrophomonas maltophilia</name>
    <name type="common">Pseudomonas maltophilia</name>
    <name type="synonym">Xanthomonas maltophilia</name>
    <dbReference type="NCBI Taxonomy" id="40324"/>
    <lineage>
        <taxon>Bacteria</taxon>
        <taxon>Pseudomonadati</taxon>
        <taxon>Pseudomonadota</taxon>
        <taxon>Gammaproteobacteria</taxon>
        <taxon>Lysobacterales</taxon>
        <taxon>Lysobacteraceae</taxon>
        <taxon>Stenotrophomonas</taxon>
        <taxon>Stenotrophomonas maltophilia group</taxon>
    </lineage>
</organism>
<evidence type="ECO:0000313" key="3">
    <source>
        <dbReference type="Proteomes" id="UP001288387"/>
    </source>
</evidence>
<keyword evidence="1" id="KW-1133">Transmembrane helix</keyword>
<keyword evidence="1" id="KW-0472">Membrane</keyword>
<keyword evidence="1" id="KW-0812">Transmembrane</keyword>
<evidence type="ECO:0000256" key="1">
    <source>
        <dbReference type="SAM" id="Phobius"/>
    </source>
</evidence>
<feature type="transmembrane region" description="Helical" evidence="1">
    <location>
        <begin position="468"/>
        <end position="490"/>
    </location>
</feature>
<reference evidence="2" key="1">
    <citation type="submission" date="2023-12" db="EMBL/GenBank/DDBJ databases">
        <title>'Antibacterial potential of Stenotrophomonas maltophilia cystic fibrosis isolates' (manuscript under preparation).</title>
        <authorList>
            <person name="Crisan C.V."/>
            <person name="Pettis M."/>
            <person name="Goldberg J.B."/>
        </authorList>
    </citation>
    <scope>NUCLEOTIDE SEQUENCE</scope>
    <source>
        <strain evidence="2">CCV129</strain>
    </source>
</reference>
<feature type="transmembrane region" description="Helical" evidence="1">
    <location>
        <begin position="416"/>
        <end position="433"/>
    </location>
</feature>
<feature type="transmembrane region" description="Helical" evidence="1">
    <location>
        <begin position="510"/>
        <end position="531"/>
    </location>
</feature>
<feature type="transmembrane region" description="Helical" evidence="1">
    <location>
        <begin position="439"/>
        <end position="456"/>
    </location>
</feature>
<comment type="caution">
    <text evidence="2">The sequence shown here is derived from an EMBL/GenBank/DDBJ whole genome shotgun (WGS) entry which is preliminary data.</text>
</comment>
<sequence length="549" mass="60298">MAIVARILLTLLLAYLCLVSARALLAYQHNTWGKSYYVLVADAERRVVDQRARHVSEAALDRQGVRWEGDVLTRNGQALASYSDGEVRVFRASDGGLLQSTTIRWFGLAAVLAVTAMIWRRRVAERWLACARSSFQWLRPPDLLLVIALLMFSVLKIGIIDMVALGSAVEGLQFGLNYYVHDVLIGASGKLTIYPYNPASLIWMQALSGMHGDLQLIGVNLRPYGLVSLSIAAAYIWLCLELTVLLNERWRGSTRMLFFVLLLNPFGLYYSLFLGQVDVIVVALLVAGARRVFVPGRLFVALGMIVLGLVFAKPQHMLVLPALAIAMMAARTQALKGRVILITITVTLISLVIYWLYTRVPAFVLSLATNPQSQRIGWATWFQLLGDSLVVNRPLAFLAITFLVLAYRVKHVADGIGVWQVAALATAALTAWFQASYAHTFGMAMLMFPALMLLVLDTQDRWRAAGVWLAPILLLLGWGTGEMGDVAAIFGGTLFSPERVNHIMVLGMSYPSLLATLEASAYMAFGVMLVMRLLGGPEPELSAGVGPGR</sequence>
<gene>
    <name evidence="2" type="ORF">U4I38_08255</name>
</gene>
<feature type="transmembrane region" description="Helical" evidence="1">
    <location>
        <begin position="224"/>
        <end position="246"/>
    </location>
</feature>
<proteinExistence type="predicted"/>
<feature type="transmembrane region" description="Helical" evidence="1">
    <location>
        <begin position="339"/>
        <end position="357"/>
    </location>
</feature>
<accession>A0AAJ2TPS5</accession>
<feature type="transmembrane region" description="Helical" evidence="1">
    <location>
        <begin position="143"/>
        <end position="169"/>
    </location>
</feature>
<protein>
    <submittedName>
        <fullName evidence="2">Uncharacterized protein</fullName>
    </submittedName>
</protein>
<feature type="transmembrane region" description="Helical" evidence="1">
    <location>
        <begin position="103"/>
        <end position="122"/>
    </location>
</feature>
<dbReference type="AlphaFoldDB" id="A0AAJ2TPS5"/>